<organism evidence="1">
    <name type="scientific">bioreactor metagenome</name>
    <dbReference type="NCBI Taxonomy" id="1076179"/>
    <lineage>
        <taxon>unclassified sequences</taxon>
        <taxon>metagenomes</taxon>
        <taxon>ecological metagenomes</taxon>
    </lineage>
</organism>
<sequence>MIEFDEENSTYTCPFCNCVQCYNGMISIKDGNFGGVRIELIHLKCSNKACGETTVLAQMYDGSKQWDLLPEGA</sequence>
<dbReference type="AlphaFoldDB" id="A0A645AKX3"/>
<reference evidence="1" key="1">
    <citation type="submission" date="2019-08" db="EMBL/GenBank/DDBJ databases">
        <authorList>
            <person name="Kucharzyk K."/>
            <person name="Murdoch R.W."/>
            <person name="Higgins S."/>
            <person name="Loffler F."/>
        </authorList>
    </citation>
    <scope>NUCLEOTIDE SEQUENCE</scope>
</reference>
<gene>
    <name evidence="1" type="ORF">SDC9_98252</name>
</gene>
<evidence type="ECO:0000313" key="1">
    <source>
        <dbReference type="EMBL" id="MPM51503.1"/>
    </source>
</evidence>
<accession>A0A645AKX3</accession>
<dbReference type="EMBL" id="VSSQ01013444">
    <property type="protein sequence ID" value="MPM51503.1"/>
    <property type="molecule type" value="Genomic_DNA"/>
</dbReference>
<proteinExistence type="predicted"/>
<protein>
    <submittedName>
        <fullName evidence="1">Uncharacterized protein</fullName>
    </submittedName>
</protein>
<comment type="caution">
    <text evidence="1">The sequence shown here is derived from an EMBL/GenBank/DDBJ whole genome shotgun (WGS) entry which is preliminary data.</text>
</comment>
<name>A0A645AKX3_9ZZZZ</name>